<feature type="compositionally biased region" description="Low complexity" evidence="1">
    <location>
        <begin position="50"/>
        <end position="59"/>
    </location>
</feature>
<evidence type="ECO:0000256" key="1">
    <source>
        <dbReference type="SAM" id="MobiDB-lite"/>
    </source>
</evidence>
<proteinExistence type="predicted"/>
<reference evidence="2 3" key="1">
    <citation type="submission" date="2019-04" db="EMBL/GenBank/DDBJ databases">
        <title>Draft genome of the big-headed turtle Platysternon megacephalum.</title>
        <authorList>
            <person name="Gong S."/>
        </authorList>
    </citation>
    <scope>NUCLEOTIDE SEQUENCE [LARGE SCALE GENOMIC DNA]</scope>
    <source>
        <strain evidence="2">DO16091913</strain>
        <tissue evidence="2">Muscle</tissue>
    </source>
</reference>
<reference evidence="2 3" key="2">
    <citation type="submission" date="2019-04" db="EMBL/GenBank/DDBJ databases">
        <title>The genome sequence of big-headed turtle.</title>
        <authorList>
            <person name="Gong S."/>
        </authorList>
    </citation>
    <scope>NUCLEOTIDE SEQUENCE [LARGE SCALE GENOMIC DNA]</scope>
    <source>
        <strain evidence="2">DO16091913</strain>
        <tissue evidence="2">Muscle</tissue>
    </source>
</reference>
<dbReference type="AlphaFoldDB" id="A0A4D9E696"/>
<evidence type="ECO:0000313" key="2">
    <source>
        <dbReference type="EMBL" id="TFK03798.1"/>
    </source>
</evidence>
<comment type="caution">
    <text evidence="2">The sequence shown here is derived from an EMBL/GenBank/DDBJ whole genome shotgun (WGS) entry which is preliminary data.</text>
</comment>
<protein>
    <submittedName>
        <fullName evidence="2">Pancreatic alpha-amylase-like</fullName>
    </submittedName>
</protein>
<accession>A0A4D9E696</accession>
<name>A0A4D9E696_9SAUR</name>
<feature type="region of interest" description="Disordered" evidence="1">
    <location>
        <begin position="35"/>
        <end position="66"/>
    </location>
</feature>
<sequence>MLHIINPARSPHHWNMGTERESCLGLWGFRILPLPDCTDGSSPPPPPTRATPAVPYPTARGGPKRPDISALVLREAATDDRVFRGKKLVPLWGTATLPALSPPTPTPRGTGSLGHLLYPPKGTGDQGSE</sequence>
<dbReference type="EMBL" id="QXTE01000152">
    <property type="protein sequence ID" value="TFK03798.1"/>
    <property type="molecule type" value="Genomic_DNA"/>
</dbReference>
<keyword evidence="3" id="KW-1185">Reference proteome</keyword>
<feature type="region of interest" description="Disordered" evidence="1">
    <location>
        <begin position="95"/>
        <end position="129"/>
    </location>
</feature>
<organism evidence="2 3">
    <name type="scientific">Platysternon megacephalum</name>
    <name type="common">big-headed turtle</name>
    <dbReference type="NCBI Taxonomy" id="55544"/>
    <lineage>
        <taxon>Eukaryota</taxon>
        <taxon>Metazoa</taxon>
        <taxon>Chordata</taxon>
        <taxon>Craniata</taxon>
        <taxon>Vertebrata</taxon>
        <taxon>Euteleostomi</taxon>
        <taxon>Archelosauria</taxon>
        <taxon>Testudinata</taxon>
        <taxon>Testudines</taxon>
        <taxon>Cryptodira</taxon>
        <taxon>Durocryptodira</taxon>
        <taxon>Testudinoidea</taxon>
        <taxon>Platysternidae</taxon>
        <taxon>Platysternon</taxon>
    </lineage>
</organism>
<evidence type="ECO:0000313" key="3">
    <source>
        <dbReference type="Proteomes" id="UP000297703"/>
    </source>
</evidence>
<gene>
    <name evidence="2" type="ORF">DR999_PMT13828</name>
</gene>
<dbReference type="Proteomes" id="UP000297703">
    <property type="component" value="Unassembled WGS sequence"/>
</dbReference>